<comment type="cofactor">
    <cofactor evidence="1">
        <name>thiamine diphosphate</name>
        <dbReference type="ChEBI" id="CHEBI:58937"/>
    </cofactor>
</comment>
<evidence type="ECO:0000313" key="13">
    <source>
        <dbReference type="EMBL" id="KAG0687888.1"/>
    </source>
</evidence>
<dbReference type="InterPro" id="IPR012110">
    <property type="entry name" value="PDC/IPDC-like"/>
</dbReference>
<evidence type="ECO:0000256" key="9">
    <source>
        <dbReference type="RuleBase" id="RU362132"/>
    </source>
</evidence>
<dbReference type="FunFam" id="3.40.50.970:FF:000019">
    <property type="entry name" value="Pyruvate decarboxylase isozyme"/>
    <property type="match status" value="1"/>
</dbReference>
<keyword evidence="7" id="KW-0456">Lyase</keyword>
<dbReference type="InterPro" id="IPR012000">
    <property type="entry name" value="Thiamin_PyroP_enz_cen_dom"/>
</dbReference>
<dbReference type="Proteomes" id="UP000697127">
    <property type="component" value="Unassembled WGS sequence"/>
</dbReference>
<name>A0A9P7BG48_9ASCO</name>
<keyword evidence="3 8" id="KW-0479">Metal-binding</keyword>
<dbReference type="CDD" id="cd07038">
    <property type="entry name" value="TPP_PYR_PDC_IPDC_like"/>
    <property type="match status" value="1"/>
</dbReference>
<dbReference type="InterPro" id="IPR012001">
    <property type="entry name" value="Thiamin_PyroP_enz_TPP-bd_dom"/>
</dbReference>
<evidence type="ECO:0000259" key="11">
    <source>
        <dbReference type="Pfam" id="PF02775"/>
    </source>
</evidence>
<feature type="binding site" evidence="8">
    <location>
        <position position="455"/>
    </location>
    <ligand>
        <name>Mg(2+)</name>
        <dbReference type="ChEBI" id="CHEBI:18420"/>
    </ligand>
</feature>
<dbReference type="Pfam" id="PF02776">
    <property type="entry name" value="TPP_enzyme_N"/>
    <property type="match status" value="1"/>
</dbReference>
<dbReference type="InterPro" id="IPR011766">
    <property type="entry name" value="TPP_enzyme_TPP-bd"/>
</dbReference>
<evidence type="ECO:0000256" key="3">
    <source>
        <dbReference type="ARBA" id="ARBA00022723"/>
    </source>
</evidence>
<dbReference type="PIRSF" id="PIRSF036565">
    <property type="entry name" value="Pyruvt_ip_decrb"/>
    <property type="match status" value="1"/>
</dbReference>
<evidence type="ECO:0000256" key="4">
    <source>
        <dbReference type="ARBA" id="ARBA00022793"/>
    </source>
</evidence>
<reference evidence="13" key="1">
    <citation type="submission" date="2020-11" db="EMBL/GenBank/DDBJ databases">
        <title>Kefir isolates.</title>
        <authorList>
            <person name="Marcisauskas S."/>
            <person name="Kim Y."/>
            <person name="Blasche S."/>
        </authorList>
    </citation>
    <scope>NUCLEOTIDE SEQUENCE</scope>
    <source>
        <strain evidence="13">Olga-1</strain>
    </source>
</reference>
<dbReference type="GO" id="GO:0030976">
    <property type="term" value="F:thiamine pyrophosphate binding"/>
    <property type="evidence" value="ECO:0007669"/>
    <property type="project" value="InterPro"/>
</dbReference>
<dbReference type="InterPro" id="IPR029035">
    <property type="entry name" value="DHS-like_NAD/FAD-binding_dom"/>
</dbReference>
<evidence type="ECO:0000256" key="7">
    <source>
        <dbReference type="ARBA" id="ARBA00023239"/>
    </source>
</evidence>
<accession>A0A9P7BG48</accession>
<dbReference type="FunFam" id="3.40.50.970:FF:000024">
    <property type="entry name" value="Pyruvate decarboxylase isozyme"/>
    <property type="match status" value="1"/>
</dbReference>
<evidence type="ECO:0000256" key="6">
    <source>
        <dbReference type="ARBA" id="ARBA00023052"/>
    </source>
</evidence>
<dbReference type="CDD" id="cd02005">
    <property type="entry name" value="TPP_PDC_IPDC"/>
    <property type="match status" value="1"/>
</dbReference>
<dbReference type="PANTHER" id="PTHR43452:SF30">
    <property type="entry name" value="PYRUVATE DECARBOXYLASE ISOZYME 1-RELATED"/>
    <property type="match status" value="1"/>
</dbReference>
<dbReference type="Pfam" id="PF00205">
    <property type="entry name" value="TPP_enzyme_M"/>
    <property type="match status" value="1"/>
</dbReference>
<dbReference type="GO" id="GO:0005829">
    <property type="term" value="C:cytosol"/>
    <property type="evidence" value="ECO:0007669"/>
    <property type="project" value="TreeGrafter"/>
</dbReference>
<dbReference type="Pfam" id="PF02775">
    <property type="entry name" value="TPP_enzyme_C"/>
    <property type="match status" value="1"/>
</dbReference>
<keyword evidence="14" id="KW-1185">Reference proteome</keyword>
<dbReference type="AlphaFoldDB" id="A0A9P7BG48"/>
<feature type="domain" description="Thiamine pyrophosphate enzyme N-terminal TPP-binding" evidence="12">
    <location>
        <begin position="6"/>
        <end position="109"/>
    </location>
</feature>
<dbReference type="GO" id="GO:0000287">
    <property type="term" value="F:magnesium ion binding"/>
    <property type="evidence" value="ECO:0007669"/>
    <property type="project" value="InterPro"/>
</dbReference>
<feature type="binding site" evidence="8">
    <location>
        <position position="484"/>
    </location>
    <ligand>
        <name>Mg(2+)</name>
        <dbReference type="ChEBI" id="CHEBI:18420"/>
    </ligand>
</feature>
<proteinExistence type="inferred from homology"/>
<keyword evidence="4" id="KW-0210">Decarboxylase</keyword>
<dbReference type="InterPro" id="IPR029061">
    <property type="entry name" value="THDP-binding"/>
</dbReference>
<sequence length="574" mass="64112">MTDQITLGRYLFEKIKEAGVNSVFGVPGDFNLALLDHIKEVENLRWVGNANELNAGYEADGYSRINGFSCIITTFGVGELSAINAIAGSYAEHIPLIHIVGMPSILAEEKKLLLHHTLGDSKFDDFIQMSEKVSGKLKVLTNLESAPKIINDLIETSILTKRPVYLGFPSNFSDSLIPSSTINNLKLNLKFSQNIKTDEDEFVENIINLIQISKNPIILVDACASRHAVTDQVNQLAKITKFPVFTTPMGKSSFNEDSDEYYGIYVGELSSPDVKELVESTDCILSIGGLLSDFNTGSFSYSYTTNNVVEFHSNYCKFKRATYENLKMNGALINLVSKLLNLNLNFENKFKPPPSKFDYQSAKICPTGPLTQDYMWKKLSYFLKENDIIVTETGTSSFGILSTHFPKNVKAISQVLWGSIGFSLPAAVGAGFAADDLKKFDPNHPERRVILFIGDGSLQLTVQAISDACRWNIKPYIFVLNNNGYTIEKLIHGPTESYNNIQPWNHQIILDLFANKASYESLTVKTCKELDDLYNCEKFNNPDKIRLIELMLDEFDAPETLKLQAKLSDKINSA</sequence>
<keyword evidence="13" id="KW-0670">Pyruvate</keyword>
<evidence type="ECO:0000259" key="10">
    <source>
        <dbReference type="Pfam" id="PF00205"/>
    </source>
</evidence>
<dbReference type="Gene3D" id="3.40.50.1220">
    <property type="entry name" value="TPP-binding domain"/>
    <property type="match status" value="1"/>
</dbReference>
<evidence type="ECO:0000256" key="1">
    <source>
        <dbReference type="ARBA" id="ARBA00001964"/>
    </source>
</evidence>
<dbReference type="InterPro" id="IPR047213">
    <property type="entry name" value="TPP_PYR_PDC_IPDC-like"/>
</dbReference>
<feature type="domain" description="Thiamine pyrophosphate enzyme TPP-binding" evidence="11">
    <location>
        <begin position="404"/>
        <end position="531"/>
    </location>
</feature>
<feature type="domain" description="Thiamine pyrophosphate enzyme central" evidence="10">
    <location>
        <begin position="203"/>
        <end position="333"/>
    </location>
</feature>
<keyword evidence="5 8" id="KW-0460">Magnesium</keyword>
<dbReference type="InterPro" id="IPR047214">
    <property type="entry name" value="TPP_PDC_IPDC"/>
</dbReference>
<comment type="caution">
    <text evidence="13">The sequence shown here is derived from an EMBL/GenBank/DDBJ whole genome shotgun (WGS) entry which is preliminary data.</text>
</comment>
<dbReference type="PANTHER" id="PTHR43452">
    <property type="entry name" value="PYRUVATE DECARBOXYLASE"/>
    <property type="match status" value="1"/>
</dbReference>
<dbReference type="SUPFAM" id="SSF52467">
    <property type="entry name" value="DHS-like NAD/FAD-binding domain"/>
    <property type="match status" value="1"/>
</dbReference>
<dbReference type="OrthoDB" id="3970464at2759"/>
<dbReference type="GO" id="GO:0004737">
    <property type="term" value="F:pyruvate decarboxylase activity"/>
    <property type="evidence" value="ECO:0007669"/>
    <property type="project" value="TreeGrafter"/>
</dbReference>
<comment type="cofactor">
    <cofactor evidence="8">
        <name>Mg(2+)</name>
        <dbReference type="ChEBI" id="CHEBI:18420"/>
    </cofactor>
    <text evidence="8">Binds 1 Mg(2+) per subunit.</text>
</comment>
<evidence type="ECO:0000259" key="12">
    <source>
        <dbReference type="Pfam" id="PF02776"/>
    </source>
</evidence>
<keyword evidence="6 9" id="KW-0786">Thiamine pyrophosphate</keyword>
<protein>
    <submittedName>
        <fullName evidence="13">Pyruvate decarboxylase 1</fullName>
    </submittedName>
</protein>
<dbReference type="EMBL" id="PUHW01000204">
    <property type="protein sequence ID" value="KAG0687888.1"/>
    <property type="molecule type" value="Genomic_DNA"/>
</dbReference>
<evidence type="ECO:0000256" key="5">
    <source>
        <dbReference type="ARBA" id="ARBA00022842"/>
    </source>
</evidence>
<dbReference type="Gene3D" id="3.40.50.970">
    <property type="match status" value="2"/>
</dbReference>
<comment type="similarity">
    <text evidence="2 9">Belongs to the TPP enzyme family.</text>
</comment>
<dbReference type="GO" id="GO:0005634">
    <property type="term" value="C:nucleus"/>
    <property type="evidence" value="ECO:0007669"/>
    <property type="project" value="TreeGrafter"/>
</dbReference>
<feature type="binding site" evidence="8">
    <location>
        <position position="482"/>
    </location>
    <ligand>
        <name>Mg(2+)</name>
        <dbReference type="ChEBI" id="CHEBI:18420"/>
    </ligand>
</feature>
<evidence type="ECO:0000313" key="14">
    <source>
        <dbReference type="Proteomes" id="UP000697127"/>
    </source>
</evidence>
<gene>
    <name evidence="13" type="primary">PDC1</name>
    <name evidence="13" type="ORF">C6P40_001744</name>
</gene>
<dbReference type="SUPFAM" id="SSF52518">
    <property type="entry name" value="Thiamin diphosphate-binding fold (THDP-binding)"/>
    <property type="match status" value="2"/>
</dbReference>
<dbReference type="GO" id="GO:0000949">
    <property type="term" value="P:aromatic amino acid family catabolic process to alcohol via Ehrlich pathway"/>
    <property type="evidence" value="ECO:0007669"/>
    <property type="project" value="TreeGrafter"/>
</dbReference>
<evidence type="ECO:0000256" key="2">
    <source>
        <dbReference type="ARBA" id="ARBA00007812"/>
    </source>
</evidence>
<organism evidence="13 14">
    <name type="scientific">Pichia californica</name>
    <dbReference type="NCBI Taxonomy" id="460514"/>
    <lineage>
        <taxon>Eukaryota</taxon>
        <taxon>Fungi</taxon>
        <taxon>Dikarya</taxon>
        <taxon>Ascomycota</taxon>
        <taxon>Saccharomycotina</taxon>
        <taxon>Pichiomycetes</taxon>
        <taxon>Pichiales</taxon>
        <taxon>Pichiaceae</taxon>
        <taxon>Pichia</taxon>
    </lineage>
</organism>
<evidence type="ECO:0000256" key="8">
    <source>
        <dbReference type="PIRSR" id="PIRSR036565-2"/>
    </source>
</evidence>